<evidence type="ECO:0000313" key="9">
    <source>
        <dbReference type="EMBL" id="EOO02724.1"/>
    </source>
</evidence>
<dbReference type="InterPro" id="IPR019786">
    <property type="entry name" value="Zinc_finger_PHD-type_CS"/>
</dbReference>
<organism evidence="9 10">
    <name type="scientific">Phaeoacremonium minimum (strain UCR-PA7)</name>
    <name type="common">Esca disease fungus</name>
    <name type="synonym">Togninia minima</name>
    <dbReference type="NCBI Taxonomy" id="1286976"/>
    <lineage>
        <taxon>Eukaryota</taxon>
        <taxon>Fungi</taxon>
        <taxon>Dikarya</taxon>
        <taxon>Ascomycota</taxon>
        <taxon>Pezizomycotina</taxon>
        <taxon>Sordariomycetes</taxon>
        <taxon>Sordariomycetidae</taxon>
        <taxon>Togniniales</taxon>
        <taxon>Togniniaceae</taxon>
        <taxon>Phaeoacremonium</taxon>
    </lineage>
</organism>
<dbReference type="Gene3D" id="3.30.40.10">
    <property type="entry name" value="Zinc/RING finger domain, C3HC4 (zinc finger)"/>
    <property type="match status" value="2"/>
</dbReference>
<keyword evidence="5" id="KW-0175">Coiled coil</keyword>
<feature type="domain" description="RING-type" evidence="8">
    <location>
        <begin position="5"/>
        <end position="98"/>
    </location>
</feature>
<dbReference type="PROSITE" id="PS50016">
    <property type="entry name" value="ZF_PHD_2"/>
    <property type="match status" value="1"/>
</dbReference>
<accession>R8BTU9</accession>
<dbReference type="InterPro" id="IPR013083">
    <property type="entry name" value="Znf_RING/FYVE/PHD"/>
</dbReference>
<evidence type="ECO:0000256" key="3">
    <source>
        <dbReference type="ARBA" id="ARBA00022833"/>
    </source>
</evidence>
<evidence type="ECO:0000256" key="4">
    <source>
        <dbReference type="PROSITE-ProRule" id="PRU00175"/>
    </source>
</evidence>
<dbReference type="PROSITE" id="PS01359">
    <property type="entry name" value="ZF_PHD_1"/>
    <property type="match status" value="1"/>
</dbReference>
<dbReference type="SMART" id="SM00184">
    <property type="entry name" value="RING"/>
    <property type="match status" value="2"/>
</dbReference>
<gene>
    <name evidence="9" type="ORF">UCRPA7_1754</name>
</gene>
<evidence type="ECO:0000313" key="10">
    <source>
        <dbReference type="Proteomes" id="UP000014074"/>
    </source>
</evidence>
<dbReference type="GO" id="GO:0008270">
    <property type="term" value="F:zinc ion binding"/>
    <property type="evidence" value="ECO:0007669"/>
    <property type="project" value="UniProtKB-KW"/>
</dbReference>
<dbReference type="OrthoDB" id="8062037at2759"/>
<dbReference type="KEGG" id="tmn:UCRPA7_1754"/>
<feature type="region of interest" description="Disordered" evidence="6">
    <location>
        <begin position="21"/>
        <end position="63"/>
    </location>
</feature>
<dbReference type="InterPro" id="IPR001841">
    <property type="entry name" value="Znf_RING"/>
</dbReference>
<dbReference type="GeneID" id="19321935"/>
<dbReference type="HOGENOM" id="CLU_026721_0_0_1"/>
<dbReference type="SUPFAM" id="SSF57903">
    <property type="entry name" value="FYVE/PHD zinc finger"/>
    <property type="match status" value="1"/>
</dbReference>
<dbReference type="EMBL" id="KB932902">
    <property type="protein sequence ID" value="EOO02724.1"/>
    <property type="molecule type" value="Genomic_DNA"/>
</dbReference>
<dbReference type="InterPro" id="IPR001965">
    <property type="entry name" value="Znf_PHD"/>
</dbReference>
<dbReference type="RefSeq" id="XP_007912524.1">
    <property type="nucleotide sequence ID" value="XM_007914333.1"/>
</dbReference>
<dbReference type="SMART" id="SM00249">
    <property type="entry name" value="PHD"/>
    <property type="match status" value="1"/>
</dbReference>
<keyword evidence="10" id="KW-1185">Reference proteome</keyword>
<dbReference type="PANTHER" id="PTHR12618:SF20">
    <property type="entry name" value="PHD AND RING FINGER DOMAIN-CONTAINING PROTEIN 1"/>
    <property type="match status" value="1"/>
</dbReference>
<dbReference type="InterPro" id="IPR019787">
    <property type="entry name" value="Znf_PHD-finger"/>
</dbReference>
<protein>
    <submittedName>
        <fullName evidence="9">Putative phd and ring finger domain protein</fullName>
    </submittedName>
</protein>
<dbReference type="eggNOG" id="KOG0825">
    <property type="taxonomic scope" value="Eukaryota"/>
</dbReference>
<keyword evidence="2 4" id="KW-0863">Zinc-finger</keyword>
<evidence type="ECO:0000259" key="7">
    <source>
        <dbReference type="PROSITE" id="PS50016"/>
    </source>
</evidence>
<keyword evidence="3" id="KW-0862">Zinc</keyword>
<dbReference type="SUPFAM" id="SSF57850">
    <property type="entry name" value="RING/U-box"/>
    <property type="match status" value="1"/>
</dbReference>
<feature type="domain" description="PHD-type" evidence="7">
    <location>
        <begin position="145"/>
        <end position="193"/>
    </location>
</feature>
<evidence type="ECO:0000256" key="2">
    <source>
        <dbReference type="ARBA" id="ARBA00022771"/>
    </source>
</evidence>
<feature type="compositionally biased region" description="Low complexity" evidence="6">
    <location>
        <begin position="23"/>
        <end position="38"/>
    </location>
</feature>
<proteinExistence type="predicted"/>
<keyword evidence="1" id="KW-0479">Metal-binding</keyword>
<reference evidence="10" key="1">
    <citation type="journal article" date="2013" name="Genome Announc.">
        <title>Draft genome sequence of the ascomycete Phaeoacremonium aleophilum strain UCR-PA7, a causal agent of the esca disease complex in grapevines.</title>
        <authorList>
            <person name="Blanco-Ulate B."/>
            <person name="Rolshausen P."/>
            <person name="Cantu D."/>
        </authorList>
    </citation>
    <scope>NUCLEOTIDE SEQUENCE [LARGE SCALE GENOMIC DNA]</scope>
    <source>
        <strain evidence="10">UCR-PA7</strain>
    </source>
</reference>
<evidence type="ECO:0000256" key="6">
    <source>
        <dbReference type="SAM" id="MobiDB-lite"/>
    </source>
</evidence>
<dbReference type="InterPro" id="IPR011011">
    <property type="entry name" value="Znf_FYVE_PHD"/>
</dbReference>
<dbReference type="PROSITE" id="PS50089">
    <property type="entry name" value="ZF_RING_2"/>
    <property type="match status" value="1"/>
</dbReference>
<evidence type="ECO:0000259" key="8">
    <source>
        <dbReference type="PROSITE" id="PS50089"/>
    </source>
</evidence>
<feature type="coiled-coil region" evidence="5">
    <location>
        <begin position="265"/>
        <end position="292"/>
    </location>
</feature>
<dbReference type="AlphaFoldDB" id="R8BTU9"/>
<name>R8BTU9_PHAM7</name>
<dbReference type="PANTHER" id="PTHR12618">
    <property type="entry name" value="PHD AND RING FINGER DOMAIN-CONTAINING PROTEIN 1"/>
    <property type="match status" value="1"/>
</dbReference>
<sequence>MADQCIVCLENLDVAVPSPQLQSATTAATTTSTTATASDVKQEETTPEPATPSTVPVKEEHQHHDHDNIAVIQVCGHVLHDSCLKEWTAKANSCPICRQSFHLVQVYDKVGGKLLSTYKVEEKKQVAEFDPQAWLDENPEEEEESTPCPVCSLADHEDVLLLCDGCDTPYHTYCIGLDSVPRGSWFCMECQDLLGEEIENSRPSFPSTNGRNGFFPRTQASMRRARNRARSDEWQGAWGQVAGAIWDAISLDLDSHDGDDALEEYRRSQQLRERERREYQRWQQRLNIASRLGVRDVFARNIQDVVGQQVEPQSTPQPTRESREERLAWGALDRARELDVASPSNQMKESISNVVRSALKPHWKSSQLTAEQYATINRDVSHKLYEEVTDPATVDDDARRTWEKIASKEVARALAELKA</sequence>
<evidence type="ECO:0000256" key="5">
    <source>
        <dbReference type="SAM" id="Coils"/>
    </source>
</evidence>
<dbReference type="InterPro" id="IPR047157">
    <property type="entry name" value="PHRF1/Atg35"/>
</dbReference>
<dbReference type="Pfam" id="PF00628">
    <property type="entry name" value="PHD"/>
    <property type="match status" value="1"/>
</dbReference>
<evidence type="ECO:0000256" key="1">
    <source>
        <dbReference type="ARBA" id="ARBA00022723"/>
    </source>
</evidence>
<dbReference type="Proteomes" id="UP000014074">
    <property type="component" value="Unassembled WGS sequence"/>
</dbReference>
<dbReference type="Pfam" id="PF13639">
    <property type="entry name" value="zf-RING_2"/>
    <property type="match status" value="1"/>
</dbReference>